<dbReference type="PROSITE" id="PS51683">
    <property type="entry name" value="SAM_OMT_II"/>
    <property type="match status" value="1"/>
</dbReference>
<dbReference type="PANTHER" id="PTHR43712">
    <property type="entry name" value="PUTATIVE (AFU_ORTHOLOGUE AFUA_4G14580)-RELATED"/>
    <property type="match status" value="1"/>
</dbReference>
<dbReference type="InterPro" id="IPR016461">
    <property type="entry name" value="COMT-like"/>
</dbReference>
<keyword evidence="3" id="KW-0949">S-adenosyl-L-methionine</keyword>
<evidence type="ECO:0000313" key="6">
    <source>
        <dbReference type="EMBL" id="MDA2813104.1"/>
    </source>
</evidence>
<dbReference type="PANTHER" id="PTHR43712:SF2">
    <property type="entry name" value="O-METHYLTRANSFERASE CICE"/>
    <property type="match status" value="1"/>
</dbReference>
<evidence type="ECO:0000313" key="7">
    <source>
        <dbReference type="Proteomes" id="UP001527866"/>
    </source>
</evidence>
<dbReference type="PIRSF" id="PIRSF005739">
    <property type="entry name" value="O-mtase"/>
    <property type="match status" value="1"/>
</dbReference>
<dbReference type="CDD" id="cd02440">
    <property type="entry name" value="AdoMet_MTases"/>
    <property type="match status" value="1"/>
</dbReference>
<feature type="domain" description="O-methyltransferase dimerisation" evidence="5">
    <location>
        <begin position="16"/>
        <end position="90"/>
    </location>
</feature>
<evidence type="ECO:0000259" key="4">
    <source>
        <dbReference type="Pfam" id="PF00891"/>
    </source>
</evidence>
<dbReference type="InterPro" id="IPR036388">
    <property type="entry name" value="WH-like_DNA-bd_sf"/>
</dbReference>
<dbReference type="SUPFAM" id="SSF53335">
    <property type="entry name" value="S-adenosyl-L-methionine-dependent methyltransferases"/>
    <property type="match status" value="1"/>
</dbReference>
<sequence length="343" mass="36584">MTATTDSPSPSRTVLDMITGAWRTQALHTAVRLEVPDRIAAGTTAPDAIAEQAGADPAGVRRLLRLLADLGVLEHDGRGGYRNTPVSELLRDRPGSLRDMCLLYGDEFYKAWEHAADVVAGSGAPGFERAYGRPLITYLSQDEEAAARFQRAMQAGHFFFDRLAEAVDFSGACVVDVAGGSGGLLAAVLDRHPGARGLLIDLDHMVPIAQATLEEAIGAGRAEAIAGDVFESVPSGGDVYLLSRLLGDWDDAACVRLLDNCRRAAPADGRILVLERVVGKGEDPELASLWDLHLLMMNGGGQRTLDQFRGLADAAGLRVERLIPLPMGNACIELRPARGRTAP</sequence>
<protein>
    <submittedName>
        <fullName evidence="6">Methyltransferase</fullName>
    </submittedName>
</protein>
<dbReference type="InterPro" id="IPR012967">
    <property type="entry name" value="COMT_dimerisation"/>
</dbReference>
<dbReference type="SUPFAM" id="SSF46785">
    <property type="entry name" value="Winged helix' DNA-binding domain"/>
    <property type="match status" value="1"/>
</dbReference>
<dbReference type="Gene3D" id="1.10.10.10">
    <property type="entry name" value="Winged helix-like DNA-binding domain superfamily/Winged helix DNA-binding domain"/>
    <property type="match status" value="1"/>
</dbReference>
<gene>
    <name evidence="6" type="ORF">O4J56_20830</name>
</gene>
<dbReference type="RefSeq" id="WP_270687907.1">
    <property type="nucleotide sequence ID" value="NZ_JAQFWQ010000067.1"/>
</dbReference>
<dbReference type="GO" id="GO:0008168">
    <property type="term" value="F:methyltransferase activity"/>
    <property type="evidence" value="ECO:0007669"/>
    <property type="project" value="UniProtKB-KW"/>
</dbReference>
<keyword evidence="1 6" id="KW-0489">Methyltransferase</keyword>
<feature type="domain" description="O-methyltransferase C-terminal" evidence="4">
    <location>
        <begin position="112"/>
        <end position="317"/>
    </location>
</feature>
<evidence type="ECO:0000259" key="5">
    <source>
        <dbReference type="Pfam" id="PF08100"/>
    </source>
</evidence>
<dbReference type="InterPro" id="IPR036390">
    <property type="entry name" value="WH_DNA-bd_sf"/>
</dbReference>
<dbReference type="GO" id="GO:0032259">
    <property type="term" value="P:methylation"/>
    <property type="evidence" value="ECO:0007669"/>
    <property type="project" value="UniProtKB-KW"/>
</dbReference>
<accession>A0ABT4U820</accession>
<dbReference type="InterPro" id="IPR001077">
    <property type="entry name" value="COMT_C"/>
</dbReference>
<dbReference type="InterPro" id="IPR029063">
    <property type="entry name" value="SAM-dependent_MTases_sf"/>
</dbReference>
<dbReference type="Pfam" id="PF08100">
    <property type="entry name" value="Dimerisation"/>
    <property type="match status" value="1"/>
</dbReference>
<name>A0ABT4U820_9ACTN</name>
<evidence type="ECO:0000256" key="2">
    <source>
        <dbReference type="ARBA" id="ARBA00022679"/>
    </source>
</evidence>
<dbReference type="Gene3D" id="3.40.50.150">
    <property type="entry name" value="Vaccinia Virus protein VP39"/>
    <property type="match status" value="1"/>
</dbReference>
<dbReference type="EMBL" id="JAQFWQ010000067">
    <property type="protein sequence ID" value="MDA2813104.1"/>
    <property type="molecule type" value="Genomic_DNA"/>
</dbReference>
<dbReference type="Pfam" id="PF00891">
    <property type="entry name" value="Methyltransf_2"/>
    <property type="match status" value="1"/>
</dbReference>
<evidence type="ECO:0000256" key="3">
    <source>
        <dbReference type="ARBA" id="ARBA00022691"/>
    </source>
</evidence>
<evidence type="ECO:0000256" key="1">
    <source>
        <dbReference type="ARBA" id="ARBA00022603"/>
    </source>
</evidence>
<dbReference type="Proteomes" id="UP001527866">
    <property type="component" value="Unassembled WGS sequence"/>
</dbReference>
<comment type="caution">
    <text evidence="6">The sequence shown here is derived from an EMBL/GenBank/DDBJ whole genome shotgun (WGS) entry which is preliminary data.</text>
</comment>
<keyword evidence="7" id="KW-1185">Reference proteome</keyword>
<organism evidence="6 7">
    <name type="scientific">Nocardiopsis endophytica</name>
    <dbReference type="NCBI Taxonomy" id="3018445"/>
    <lineage>
        <taxon>Bacteria</taxon>
        <taxon>Bacillati</taxon>
        <taxon>Actinomycetota</taxon>
        <taxon>Actinomycetes</taxon>
        <taxon>Streptosporangiales</taxon>
        <taxon>Nocardiopsidaceae</taxon>
        <taxon>Nocardiopsis</taxon>
    </lineage>
</organism>
<keyword evidence="2" id="KW-0808">Transferase</keyword>
<proteinExistence type="predicted"/>
<reference evidence="6 7" key="1">
    <citation type="submission" date="2023-01" db="EMBL/GenBank/DDBJ databases">
        <title>Draft genome sequence of Nocardiopsis sp. RSe5-2 isolated from halophytes.</title>
        <authorList>
            <person name="Duangmal K."/>
            <person name="Chantavorakit T."/>
        </authorList>
    </citation>
    <scope>NUCLEOTIDE SEQUENCE [LARGE SCALE GENOMIC DNA]</scope>
    <source>
        <strain evidence="6 7">RSe5-2</strain>
    </source>
</reference>